<keyword evidence="3" id="KW-0378">Hydrolase</keyword>
<sequence>MTIFFKRPFIFNADCNQMNKRFLQSIVFIFALVHGASSYAVQFGQEKVPMHNGLPAWVEFDGQKWHPTQLIARLRDVNQNEAATKILNESGMVVVREFKLVPGLVSIGLNERQSANARGWSRDALIGSLRKRHGILTNSKLFRYVEYDGIVFADATPSDKAYQDGRLWGLHNIGQDGGLDDADIDAPQAWDLSTGNKATIVAVCDTGIRYTHEDLRDQMWINEDEIAGNGVDDDGDGFVDNIYGADTINNDGDPMDGHGHGTHCAGTIGASANDSAPHVGVAWNVSLMAVKCLSDWGGGTTAAVMGSVDFAANNGASVLNLSLGGGAFSQAFLDIIVAAADANVILACAAGNSGSDNDSFPHYPSSYDVENVIAVAATDRNDNMANFSCYGLESVDL</sequence>
<evidence type="ECO:0000256" key="3">
    <source>
        <dbReference type="ARBA" id="ARBA00022801"/>
    </source>
</evidence>
<dbReference type="InterPro" id="IPR000209">
    <property type="entry name" value="Peptidase_S8/S53_dom"/>
</dbReference>
<protein>
    <recommendedName>
        <fullName evidence="5">Peptidase S8/S53 domain-containing protein</fullName>
    </recommendedName>
</protein>
<evidence type="ECO:0000313" key="6">
    <source>
        <dbReference type="EMBL" id="SVC31843.1"/>
    </source>
</evidence>
<keyword evidence="4" id="KW-0720">Serine protease</keyword>
<dbReference type="Gene3D" id="3.40.50.200">
    <property type="entry name" value="Peptidase S8/S53 domain"/>
    <property type="match status" value="1"/>
</dbReference>
<evidence type="ECO:0000256" key="4">
    <source>
        <dbReference type="ARBA" id="ARBA00022825"/>
    </source>
</evidence>
<feature type="domain" description="Peptidase S8/S53" evidence="5">
    <location>
        <begin position="197"/>
        <end position="394"/>
    </location>
</feature>
<dbReference type="InterPro" id="IPR022398">
    <property type="entry name" value="Peptidase_S8_His-AS"/>
</dbReference>
<dbReference type="EMBL" id="UINC01084833">
    <property type="protein sequence ID" value="SVC31843.1"/>
    <property type="molecule type" value="Genomic_DNA"/>
</dbReference>
<dbReference type="AlphaFoldDB" id="A0A382L7D0"/>
<dbReference type="PROSITE" id="PS00137">
    <property type="entry name" value="SUBTILASE_HIS"/>
    <property type="match status" value="1"/>
</dbReference>
<dbReference type="Pfam" id="PF00082">
    <property type="entry name" value="Peptidase_S8"/>
    <property type="match status" value="1"/>
</dbReference>
<evidence type="ECO:0000256" key="2">
    <source>
        <dbReference type="ARBA" id="ARBA00022670"/>
    </source>
</evidence>
<reference evidence="6" key="1">
    <citation type="submission" date="2018-05" db="EMBL/GenBank/DDBJ databases">
        <authorList>
            <person name="Lanie J.A."/>
            <person name="Ng W.-L."/>
            <person name="Kazmierczak K.M."/>
            <person name="Andrzejewski T.M."/>
            <person name="Davidsen T.M."/>
            <person name="Wayne K.J."/>
            <person name="Tettelin H."/>
            <person name="Glass J.I."/>
            <person name="Rusch D."/>
            <person name="Podicherti R."/>
            <person name="Tsui H.-C.T."/>
            <person name="Winkler M.E."/>
        </authorList>
    </citation>
    <scope>NUCLEOTIDE SEQUENCE</scope>
</reference>
<dbReference type="PANTHER" id="PTHR43806">
    <property type="entry name" value="PEPTIDASE S8"/>
    <property type="match status" value="1"/>
</dbReference>
<evidence type="ECO:0000256" key="1">
    <source>
        <dbReference type="ARBA" id="ARBA00011073"/>
    </source>
</evidence>
<dbReference type="PRINTS" id="PR00723">
    <property type="entry name" value="SUBTILISIN"/>
</dbReference>
<organism evidence="6">
    <name type="scientific">marine metagenome</name>
    <dbReference type="NCBI Taxonomy" id="408172"/>
    <lineage>
        <taxon>unclassified sequences</taxon>
        <taxon>metagenomes</taxon>
        <taxon>ecological metagenomes</taxon>
    </lineage>
</organism>
<dbReference type="PROSITE" id="PS51892">
    <property type="entry name" value="SUBTILASE"/>
    <property type="match status" value="1"/>
</dbReference>
<dbReference type="PANTHER" id="PTHR43806:SF11">
    <property type="entry name" value="CEREVISIN-RELATED"/>
    <property type="match status" value="1"/>
</dbReference>
<dbReference type="InterPro" id="IPR036852">
    <property type="entry name" value="Peptidase_S8/S53_dom_sf"/>
</dbReference>
<comment type="similarity">
    <text evidence="1">Belongs to the peptidase S8 family.</text>
</comment>
<dbReference type="GO" id="GO:0006508">
    <property type="term" value="P:proteolysis"/>
    <property type="evidence" value="ECO:0007669"/>
    <property type="project" value="UniProtKB-KW"/>
</dbReference>
<dbReference type="InterPro" id="IPR050131">
    <property type="entry name" value="Peptidase_S8_subtilisin-like"/>
</dbReference>
<evidence type="ECO:0000259" key="5">
    <source>
        <dbReference type="Pfam" id="PF00082"/>
    </source>
</evidence>
<dbReference type="GO" id="GO:0004252">
    <property type="term" value="F:serine-type endopeptidase activity"/>
    <property type="evidence" value="ECO:0007669"/>
    <property type="project" value="InterPro"/>
</dbReference>
<dbReference type="SUPFAM" id="SSF52743">
    <property type="entry name" value="Subtilisin-like"/>
    <property type="match status" value="1"/>
</dbReference>
<accession>A0A382L7D0</accession>
<gene>
    <name evidence="6" type="ORF">METZ01_LOCUS284697</name>
</gene>
<proteinExistence type="inferred from homology"/>
<keyword evidence="2" id="KW-0645">Protease</keyword>
<dbReference type="InterPro" id="IPR015500">
    <property type="entry name" value="Peptidase_S8_subtilisin-rel"/>
</dbReference>
<name>A0A382L7D0_9ZZZZ</name>
<feature type="non-terminal residue" evidence="6">
    <location>
        <position position="397"/>
    </location>
</feature>